<dbReference type="OrthoDB" id="10003460at2759"/>
<dbReference type="AlphaFoldDB" id="A0A8C5TH46"/>
<evidence type="ECO:0000313" key="3">
    <source>
        <dbReference type="Proteomes" id="UP000694560"/>
    </source>
</evidence>
<sequence length="82" mass="9280">LCTQNSLGTKQIQHWPLLLCPFPAVLKARGHHLILEVTTDWNAVDLAVNREIIFCCNIRILVTAELYLLLSKSIFKLVLPKA</sequence>
<dbReference type="Ensembl" id="ENSMCST00000007970.1">
    <property type="protein sequence ID" value="ENSMCSP00000007781.1"/>
    <property type="gene ID" value="ENSMCSG00000005588.1"/>
</dbReference>
<dbReference type="InterPro" id="IPR027885">
    <property type="entry name" value="UPF0728"/>
</dbReference>
<keyword evidence="3" id="KW-1185">Reference proteome</keyword>
<dbReference type="Pfam" id="PF15092">
    <property type="entry name" value="UPF0728"/>
    <property type="match status" value="1"/>
</dbReference>
<comment type="similarity">
    <text evidence="1">Belongs to the UPF0728 family.</text>
</comment>
<reference evidence="2" key="2">
    <citation type="submission" date="2025-09" db="UniProtKB">
        <authorList>
            <consortium name="Ensembl"/>
        </authorList>
    </citation>
    <scope>IDENTIFICATION</scope>
</reference>
<accession>A0A8C5TH46</accession>
<reference evidence="2" key="1">
    <citation type="submission" date="2025-08" db="UniProtKB">
        <authorList>
            <consortium name="Ensembl"/>
        </authorList>
    </citation>
    <scope>IDENTIFICATION</scope>
</reference>
<organism evidence="2 3">
    <name type="scientific">Malurus cyaneus samueli</name>
    <dbReference type="NCBI Taxonomy" id="2593467"/>
    <lineage>
        <taxon>Eukaryota</taxon>
        <taxon>Metazoa</taxon>
        <taxon>Chordata</taxon>
        <taxon>Craniata</taxon>
        <taxon>Vertebrata</taxon>
        <taxon>Euteleostomi</taxon>
        <taxon>Archelosauria</taxon>
        <taxon>Archosauria</taxon>
        <taxon>Dinosauria</taxon>
        <taxon>Saurischia</taxon>
        <taxon>Theropoda</taxon>
        <taxon>Coelurosauria</taxon>
        <taxon>Aves</taxon>
        <taxon>Neognathae</taxon>
        <taxon>Neoaves</taxon>
        <taxon>Telluraves</taxon>
        <taxon>Australaves</taxon>
        <taxon>Passeriformes</taxon>
        <taxon>Meliphagoidea</taxon>
        <taxon>Maluridae</taxon>
        <taxon>Malurus</taxon>
    </lineage>
</organism>
<evidence type="ECO:0000256" key="1">
    <source>
        <dbReference type="ARBA" id="ARBA00009973"/>
    </source>
</evidence>
<proteinExistence type="inferred from homology"/>
<dbReference type="Proteomes" id="UP000694560">
    <property type="component" value="Unplaced"/>
</dbReference>
<protein>
    <submittedName>
        <fullName evidence="2">Uncharacterized protein</fullName>
    </submittedName>
</protein>
<name>A0A8C5TH46_9PASS</name>
<evidence type="ECO:0000313" key="2">
    <source>
        <dbReference type="Ensembl" id="ENSMCSP00000007781.1"/>
    </source>
</evidence>